<dbReference type="STRING" id="716928.GCA_000261485_03753"/>
<dbReference type="InterPro" id="IPR001610">
    <property type="entry name" value="PAC"/>
</dbReference>
<dbReference type="KEGG" id="esj:SJ05684_b57250"/>
<feature type="domain" description="PAS" evidence="2">
    <location>
        <begin position="225"/>
        <end position="302"/>
    </location>
</feature>
<dbReference type="Proteomes" id="UP000217211">
    <property type="component" value="Plasmid pSJ05684b"/>
</dbReference>
<dbReference type="EMBL" id="CP023068">
    <property type="protein sequence ID" value="ASY66707.1"/>
    <property type="molecule type" value="Genomic_DNA"/>
</dbReference>
<dbReference type="SMART" id="SM00091">
    <property type="entry name" value="PAS"/>
    <property type="match status" value="3"/>
</dbReference>
<dbReference type="Pfam" id="PF08448">
    <property type="entry name" value="PAS_4"/>
    <property type="match status" value="3"/>
</dbReference>
<dbReference type="PROSITE" id="PS50113">
    <property type="entry name" value="PAC"/>
    <property type="match status" value="3"/>
</dbReference>
<dbReference type="NCBIfam" id="TIGR00254">
    <property type="entry name" value="GGDEF"/>
    <property type="match status" value="1"/>
</dbReference>
<dbReference type="CDD" id="cd01948">
    <property type="entry name" value="EAL"/>
    <property type="match status" value="1"/>
</dbReference>
<dbReference type="InterPro" id="IPR052155">
    <property type="entry name" value="Biofilm_reg_signaling"/>
</dbReference>
<feature type="domain" description="PAS" evidence="2">
    <location>
        <begin position="110"/>
        <end position="175"/>
    </location>
</feature>
<comment type="catalytic activity">
    <reaction evidence="1">
        <text>3',3'-c-di-GMP + H2O = 5'-phosphoguanylyl(3'-&gt;5')guanosine + H(+)</text>
        <dbReference type="Rhea" id="RHEA:24902"/>
        <dbReference type="ChEBI" id="CHEBI:15377"/>
        <dbReference type="ChEBI" id="CHEBI:15378"/>
        <dbReference type="ChEBI" id="CHEBI:58754"/>
        <dbReference type="ChEBI" id="CHEBI:58805"/>
        <dbReference type="EC" id="3.1.4.52"/>
    </reaction>
    <physiologicalReaction direction="left-to-right" evidence="1">
        <dbReference type="Rhea" id="RHEA:24903"/>
    </physiologicalReaction>
</comment>
<sequence>MRRNGEEGRSGVSACAEASPGSEYVAIAQDVALLLGLGDRDDVVALLAGLRRSLREGGDVSVTVSLAADGGKEIALEFKRSAPGEAGASLLARNGVTHDQAGRSQGGDPFESLLEALPVPVFYKNRQGRYMGCNQAFENFLGGTRDQIIGKSVFDISPQDLAETYSAQDAALFREGGIQQYESTVSTAGGDQRDVVFNKAVFTNEQGEPAGLIGAMLDITERKQTEQKLKQALEFAEGVVAAIPDILFEVDLEGRYLQVWTKNPEHLAQQRETLLGRTIGDVLPPDQAAIAMEAIREADEGGASYGSCLRIMLPSGETRWFEHSVAKRPTTDPSASTFLVLSRDVTERKRAEEAVNEVRTQLLGVLQTIPDIVWLKSIEGAYLLCNHAFERLFGYAEADIVGKTDYDLFDAERAQFFRETDRATVDAGRIIVEEEWATHRDTGERIRLETRKVPVLGPDGQATAILGVARDITELNASRQKIHQMAFYDPLTALPNRALFNDRLRQMIADASSNDRRSGVMLIDIDHFKAVNDTMGHPVGDELLCQAAERLKASVRDRDTVARLGGDEFAILLPEIRQEEDISRIAGRMLEKFNERFLLDGKEVFVSCSIGIAFYPDDSTDADDLVKYADSAMYLAKRSGRNDFRFYSKDLTASAEERLTLESELRRAIERGELELHYQPKVHLQNGTIFGSEALLRWRHPKRGMIPPDQFIRIAEETGLITELGHWVLREACETATELNADGLPLHKVAINLSAREFQCQDLSKTVADCLEMTGCRAEWIEIEITESLLLNEKDGTLETLSRLRSMGISIAIDDFGTGYSALNYLSRYPIDTLKIDRSFINSTNKSSAELVKAILSIARCLGQNVVAEGVETVGQAAFLAANGCEAAQGFLYSRPLPKSEIMRLPRRVGDTGLTV</sequence>
<dbReference type="PROSITE" id="PS50883">
    <property type="entry name" value="EAL"/>
    <property type="match status" value="1"/>
</dbReference>
<dbReference type="SMART" id="SM00267">
    <property type="entry name" value="GGDEF"/>
    <property type="match status" value="1"/>
</dbReference>
<evidence type="ECO:0000259" key="5">
    <source>
        <dbReference type="PROSITE" id="PS50887"/>
    </source>
</evidence>
<dbReference type="PROSITE" id="PS50887">
    <property type="entry name" value="GGDEF"/>
    <property type="match status" value="1"/>
</dbReference>
<feature type="domain" description="PAS" evidence="2">
    <location>
        <begin position="358"/>
        <end position="428"/>
    </location>
</feature>
<dbReference type="SMART" id="SM00052">
    <property type="entry name" value="EAL"/>
    <property type="match status" value="1"/>
</dbReference>
<proteinExistence type="predicted"/>
<dbReference type="PANTHER" id="PTHR44757:SF2">
    <property type="entry name" value="BIOFILM ARCHITECTURE MAINTENANCE PROTEIN MBAA"/>
    <property type="match status" value="1"/>
</dbReference>
<dbReference type="CDD" id="cd00130">
    <property type="entry name" value="PAS"/>
    <property type="match status" value="3"/>
</dbReference>
<dbReference type="InterPro" id="IPR035965">
    <property type="entry name" value="PAS-like_dom_sf"/>
</dbReference>
<dbReference type="Gene3D" id="3.20.20.450">
    <property type="entry name" value="EAL domain"/>
    <property type="match status" value="1"/>
</dbReference>
<dbReference type="InterPro" id="IPR000014">
    <property type="entry name" value="PAS"/>
</dbReference>
<feature type="domain" description="PAC" evidence="3">
    <location>
        <begin position="432"/>
        <end position="484"/>
    </location>
</feature>
<dbReference type="InterPro" id="IPR029787">
    <property type="entry name" value="Nucleotide_cyclase"/>
</dbReference>
<reference evidence="6 7" key="1">
    <citation type="submission" date="2017-08" db="EMBL/GenBank/DDBJ databases">
        <title>Multipartite genome sequences of Sinorhizobium species nodulating soybeans.</title>
        <authorList>
            <person name="Tian C.F."/>
        </authorList>
    </citation>
    <scope>NUCLEOTIDE SEQUENCE [LARGE SCALE GENOMIC DNA]</scope>
    <source>
        <strain evidence="6 7">CCBAU 05684</strain>
        <plasmid evidence="7">psj05684b</plasmid>
    </source>
</reference>
<dbReference type="SUPFAM" id="SSF55073">
    <property type="entry name" value="Nucleotide cyclase"/>
    <property type="match status" value="1"/>
</dbReference>
<dbReference type="SUPFAM" id="SSF55785">
    <property type="entry name" value="PYP-like sensor domain (PAS domain)"/>
    <property type="match status" value="3"/>
</dbReference>
<geneLocation type="plasmid" evidence="7">
    <name>psj05684b</name>
</geneLocation>
<name>A0A249PLT5_9HYPH</name>
<feature type="domain" description="GGDEF" evidence="5">
    <location>
        <begin position="516"/>
        <end position="649"/>
    </location>
</feature>
<dbReference type="AlphaFoldDB" id="A0A249PLT5"/>
<feature type="domain" description="PAC" evidence="3">
    <location>
        <begin position="305"/>
        <end position="357"/>
    </location>
</feature>
<feature type="domain" description="PAC" evidence="3">
    <location>
        <begin position="179"/>
        <end position="231"/>
    </location>
</feature>
<dbReference type="Pfam" id="PF00563">
    <property type="entry name" value="EAL"/>
    <property type="match status" value="1"/>
</dbReference>
<dbReference type="GO" id="GO:0071111">
    <property type="term" value="F:cyclic-guanylate-specific phosphodiesterase activity"/>
    <property type="evidence" value="ECO:0007669"/>
    <property type="project" value="UniProtKB-EC"/>
</dbReference>
<dbReference type="SUPFAM" id="SSF141868">
    <property type="entry name" value="EAL domain-like"/>
    <property type="match status" value="1"/>
</dbReference>
<accession>A0A249PLT5</accession>
<dbReference type="GO" id="GO:0071732">
    <property type="term" value="P:cellular response to nitric oxide"/>
    <property type="evidence" value="ECO:0007669"/>
    <property type="project" value="UniProtKB-ARBA"/>
</dbReference>
<evidence type="ECO:0000313" key="7">
    <source>
        <dbReference type="Proteomes" id="UP000217211"/>
    </source>
</evidence>
<dbReference type="eggNOG" id="COG5001">
    <property type="taxonomic scope" value="Bacteria"/>
</dbReference>
<dbReference type="CDD" id="cd01949">
    <property type="entry name" value="GGDEF"/>
    <property type="match status" value="1"/>
</dbReference>
<organism evidence="6 7">
    <name type="scientific">Sinorhizobium sojae CCBAU 05684</name>
    <dbReference type="NCBI Taxonomy" id="716928"/>
    <lineage>
        <taxon>Bacteria</taxon>
        <taxon>Pseudomonadati</taxon>
        <taxon>Pseudomonadota</taxon>
        <taxon>Alphaproteobacteria</taxon>
        <taxon>Hyphomicrobiales</taxon>
        <taxon>Rhizobiaceae</taxon>
        <taxon>Sinorhizobium/Ensifer group</taxon>
        <taxon>Sinorhizobium</taxon>
    </lineage>
</organism>
<dbReference type="Gene3D" id="3.30.70.270">
    <property type="match status" value="1"/>
</dbReference>
<dbReference type="InterPro" id="IPR000700">
    <property type="entry name" value="PAS-assoc_C"/>
</dbReference>
<evidence type="ECO:0000259" key="3">
    <source>
        <dbReference type="PROSITE" id="PS50113"/>
    </source>
</evidence>
<dbReference type="PROSITE" id="PS50112">
    <property type="entry name" value="PAS"/>
    <property type="match status" value="3"/>
</dbReference>
<dbReference type="FunFam" id="3.20.20.450:FF:000001">
    <property type="entry name" value="Cyclic di-GMP phosphodiesterase yahA"/>
    <property type="match status" value="1"/>
</dbReference>
<dbReference type="FunFam" id="3.30.70.270:FF:000001">
    <property type="entry name" value="Diguanylate cyclase domain protein"/>
    <property type="match status" value="1"/>
</dbReference>
<evidence type="ECO:0000259" key="2">
    <source>
        <dbReference type="PROSITE" id="PS50112"/>
    </source>
</evidence>
<dbReference type="InterPro" id="IPR001633">
    <property type="entry name" value="EAL_dom"/>
</dbReference>
<dbReference type="SMART" id="SM00086">
    <property type="entry name" value="PAC"/>
    <property type="match status" value="3"/>
</dbReference>
<dbReference type="InterPro" id="IPR013656">
    <property type="entry name" value="PAS_4"/>
</dbReference>
<evidence type="ECO:0000256" key="1">
    <source>
        <dbReference type="ARBA" id="ARBA00051114"/>
    </source>
</evidence>
<keyword evidence="7" id="KW-1185">Reference proteome</keyword>
<protein>
    <submittedName>
        <fullName evidence="6">Diguanylate cyclase/phosphodiesterase (GGDEF &amp; EAL domains) with PAS/PAC sensor(S)</fullName>
    </submittedName>
</protein>
<dbReference type="Pfam" id="PF00990">
    <property type="entry name" value="GGDEF"/>
    <property type="match status" value="1"/>
</dbReference>
<dbReference type="Gene3D" id="3.30.450.20">
    <property type="entry name" value="PAS domain"/>
    <property type="match status" value="3"/>
</dbReference>
<evidence type="ECO:0000313" key="6">
    <source>
        <dbReference type="EMBL" id="ASY66707.1"/>
    </source>
</evidence>
<gene>
    <name evidence="6" type="ORF">SJ05684_b57250</name>
</gene>
<keyword evidence="6" id="KW-0614">Plasmid</keyword>
<dbReference type="InterPro" id="IPR043128">
    <property type="entry name" value="Rev_trsase/Diguanyl_cyclase"/>
</dbReference>
<dbReference type="InterPro" id="IPR035919">
    <property type="entry name" value="EAL_sf"/>
</dbReference>
<evidence type="ECO:0000259" key="4">
    <source>
        <dbReference type="PROSITE" id="PS50883"/>
    </source>
</evidence>
<feature type="domain" description="EAL" evidence="4">
    <location>
        <begin position="658"/>
        <end position="910"/>
    </location>
</feature>
<dbReference type="NCBIfam" id="TIGR00229">
    <property type="entry name" value="sensory_box"/>
    <property type="match status" value="3"/>
</dbReference>
<dbReference type="InterPro" id="IPR000160">
    <property type="entry name" value="GGDEF_dom"/>
</dbReference>
<dbReference type="PANTHER" id="PTHR44757">
    <property type="entry name" value="DIGUANYLATE CYCLASE DGCP"/>
    <property type="match status" value="1"/>
</dbReference>